<evidence type="ECO:0000256" key="4">
    <source>
        <dbReference type="SAM" id="SignalP"/>
    </source>
</evidence>
<dbReference type="InterPro" id="IPR015168">
    <property type="entry name" value="SsuA/THI5"/>
</dbReference>
<dbReference type="AlphaFoldDB" id="A0A926N6A1"/>
<comment type="similarity">
    <text evidence="2">Belongs to the bacterial solute-binding protein SsuA/TauA family.</text>
</comment>
<comment type="subcellular location">
    <subcellularLocation>
        <location evidence="1">Periplasm</location>
    </subcellularLocation>
</comment>
<dbReference type="Pfam" id="PF09084">
    <property type="entry name" value="NMT1"/>
    <property type="match status" value="1"/>
</dbReference>
<accession>A0A926N6A1</accession>
<keyword evidence="7" id="KW-1185">Reference proteome</keyword>
<evidence type="ECO:0000313" key="6">
    <source>
        <dbReference type="EMBL" id="MBD1371801.1"/>
    </source>
</evidence>
<feature type="signal peptide" evidence="4">
    <location>
        <begin position="1"/>
        <end position="22"/>
    </location>
</feature>
<evidence type="ECO:0000256" key="3">
    <source>
        <dbReference type="ARBA" id="ARBA00022729"/>
    </source>
</evidence>
<evidence type="ECO:0000313" key="7">
    <source>
        <dbReference type="Proteomes" id="UP000661691"/>
    </source>
</evidence>
<organism evidence="6 7">
    <name type="scientific">Polycladospora coralii</name>
    <dbReference type="NCBI Taxonomy" id="2771432"/>
    <lineage>
        <taxon>Bacteria</taxon>
        <taxon>Bacillati</taxon>
        <taxon>Bacillota</taxon>
        <taxon>Bacilli</taxon>
        <taxon>Bacillales</taxon>
        <taxon>Thermoactinomycetaceae</taxon>
        <taxon>Polycladospora</taxon>
    </lineage>
</organism>
<dbReference type="PANTHER" id="PTHR30024">
    <property type="entry name" value="ALIPHATIC SULFONATES-BINDING PROTEIN-RELATED"/>
    <property type="match status" value="1"/>
</dbReference>
<evidence type="ECO:0000259" key="5">
    <source>
        <dbReference type="Pfam" id="PF09084"/>
    </source>
</evidence>
<feature type="domain" description="SsuA/THI5-like" evidence="5">
    <location>
        <begin position="47"/>
        <end position="254"/>
    </location>
</feature>
<evidence type="ECO:0000256" key="1">
    <source>
        <dbReference type="ARBA" id="ARBA00004418"/>
    </source>
</evidence>
<gene>
    <name evidence="6" type="ORF">IC620_05440</name>
</gene>
<proteinExistence type="inferred from homology"/>
<comment type="caution">
    <text evidence="6">The sequence shown here is derived from an EMBL/GenBank/DDBJ whole genome shotgun (WGS) entry which is preliminary data.</text>
</comment>
<protein>
    <submittedName>
        <fullName evidence="6">ABC transporter substrate-binding protein</fullName>
    </submittedName>
</protein>
<dbReference type="EMBL" id="JACXAH010000005">
    <property type="protein sequence ID" value="MBD1371801.1"/>
    <property type="molecule type" value="Genomic_DNA"/>
</dbReference>
<dbReference type="PROSITE" id="PS51257">
    <property type="entry name" value="PROKAR_LIPOPROTEIN"/>
    <property type="match status" value="1"/>
</dbReference>
<sequence length="337" mass="37943">MYRVKKLVIGLMIILLTLLVACQSTDGQDKKVETITLVEVTHSIFYAPQYVSKNLGFFTEENIEIEWVNGNGGDKTMTALLADQADIILVGAEAGLYVTARSQSTDISAFAQLTQTDGSFLVARHPITPFTWEQLKGKTLLGQRRGGMPQMVSEYVQKQNQIIPHQDVALIQNIDYKNLSSAFVAGTGDFVQLFEPMASKIEAQGYGKIVASFGTESGHLPYTCYLTKKSKQDPELLKRFTRAIQKGQSWVKTHSATEIASVIQEDFPDISKENLIQVVDRYKKQASYAEDTIIDEEEYQRMLTIMKEANELPKVIPYDLYINTTYAEEVKQELKQE</sequence>
<reference evidence="6" key="1">
    <citation type="submission" date="2020-09" db="EMBL/GenBank/DDBJ databases">
        <title>A novel bacterium of genus Hazenella, isolated from South China Sea.</title>
        <authorList>
            <person name="Huang H."/>
            <person name="Mo K."/>
            <person name="Hu Y."/>
        </authorList>
    </citation>
    <scope>NUCLEOTIDE SEQUENCE</scope>
    <source>
        <strain evidence="6">IB182357</strain>
    </source>
</reference>
<keyword evidence="3 4" id="KW-0732">Signal</keyword>
<dbReference type="SUPFAM" id="SSF53850">
    <property type="entry name" value="Periplasmic binding protein-like II"/>
    <property type="match status" value="1"/>
</dbReference>
<dbReference type="Gene3D" id="3.40.190.10">
    <property type="entry name" value="Periplasmic binding protein-like II"/>
    <property type="match status" value="2"/>
</dbReference>
<dbReference type="GO" id="GO:0042597">
    <property type="term" value="C:periplasmic space"/>
    <property type="evidence" value="ECO:0007669"/>
    <property type="project" value="UniProtKB-SubCell"/>
</dbReference>
<dbReference type="PANTHER" id="PTHR30024:SF47">
    <property type="entry name" value="TAURINE-BINDING PERIPLASMIC PROTEIN"/>
    <property type="match status" value="1"/>
</dbReference>
<dbReference type="RefSeq" id="WP_191141709.1">
    <property type="nucleotide sequence ID" value="NZ_JACXAH010000005.1"/>
</dbReference>
<dbReference type="Proteomes" id="UP000661691">
    <property type="component" value="Unassembled WGS sequence"/>
</dbReference>
<evidence type="ECO:0000256" key="2">
    <source>
        <dbReference type="ARBA" id="ARBA00010742"/>
    </source>
</evidence>
<name>A0A926N6A1_9BACL</name>
<feature type="chain" id="PRO_5038657330" evidence="4">
    <location>
        <begin position="23"/>
        <end position="337"/>
    </location>
</feature>